<organism evidence="1 2">
    <name type="scientific">Pseudolactococcus hodotermopsidis</name>
    <dbReference type="NCBI Taxonomy" id="2709157"/>
    <lineage>
        <taxon>Bacteria</taxon>
        <taxon>Bacillati</taxon>
        <taxon>Bacillota</taxon>
        <taxon>Bacilli</taxon>
        <taxon>Lactobacillales</taxon>
        <taxon>Streptococcaceae</taxon>
        <taxon>Pseudolactococcus</taxon>
    </lineage>
</organism>
<dbReference type="RefSeq" id="WP_172209459.1">
    <property type="nucleotide sequence ID" value="NZ_BLLI01000052.1"/>
</dbReference>
<proteinExistence type="predicted"/>
<evidence type="ECO:0000313" key="2">
    <source>
        <dbReference type="Proteomes" id="UP000480303"/>
    </source>
</evidence>
<reference evidence="1 2" key="1">
    <citation type="submission" date="2020-02" db="EMBL/GenBank/DDBJ databases">
        <title>Draft genome sequence of Lactococcus sp. Hs30E4-3.</title>
        <authorList>
            <person name="Noda S."/>
            <person name="Yuki M."/>
            <person name="Ohkuma M."/>
        </authorList>
    </citation>
    <scope>NUCLEOTIDE SEQUENCE [LARGE SCALE GENOMIC DNA]</scope>
    <source>
        <strain evidence="1 2">Hs30E4-3</strain>
    </source>
</reference>
<evidence type="ECO:0000313" key="1">
    <source>
        <dbReference type="EMBL" id="GFH43019.1"/>
    </source>
</evidence>
<keyword evidence="2" id="KW-1185">Reference proteome</keyword>
<dbReference type="Proteomes" id="UP000480303">
    <property type="component" value="Unassembled WGS sequence"/>
</dbReference>
<accession>A0A6A0BC94</accession>
<sequence>MKLYLATAMNGRTIKEIKNKIEDCAAFLVKNEIDFFNPFLETVAKDNVANGIIRDKKPIEMLCDSARHIEECDGVMFIGSRDDLVSSLGCQVEVLIANNYGKGCLMYDGEDVISFKSIETTYEFGEILAKKELGA</sequence>
<comment type="caution">
    <text evidence="1">The sequence shown here is derived from an EMBL/GenBank/DDBJ whole genome shotgun (WGS) entry which is preliminary data.</text>
</comment>
<dbReference type="AlphaFoldDB" id="A0A6A0BC94"/>
<protein>
    <recommendedName>
        <fullName evidence="3">Nucleoside 2-deoxyribosyltransferase</fullName>
    </recommendedName>
</protein>
<gene>
    <name evidence="1" type="ORF">Hs30E_15700</name>
</gene>
<name>A0A6A0BC94_9LACT</name>
<dbReference type="EMBL" id="BLLI01000052">
    <property type="protein sequence ID" value="GFH43019.1"/>
    <property type="molecule type" value="Genomic_DNA"/>
</dbReference>
<evidence type="ECO:0008006" key="3">
    <source>
        <dbReference type="Google" id="ProtNLM"/>
    </source>
</evidence>